<dbReference type="EMBL" id="CP012898">
    <property type="protein sequence ID" value="ALJ05944.1"/>
    <property type="molecule type" value="Genomic_DNA"/>
</dbReference>
<dbReference type="SUPFAM" id="SSF56112">
    <property type="entry name" value="Protein kinase-like (PK-like)"/>
    <property type="match status" value="1"/>
</dbReference>
<dbReference type="InterPro" id="IPR002575">
    <property type="entry name" value="Aminoglycoside_PTrfase"/>
</dbReference>
<feature type="domain" description="Aminoglycoside phosphotransferase" evidence="1">
    <location>
        <begin position="22"/>
        <end position="260"/>
    </location>
</feature>
<keyword evidence="3" id="KW-1185">Reference proteome</keyword>
<evidence type="ECO:0000259" key="1">
    <source>
        <dbReference type="Pfam" id="PF01636"/>
    </source>
</evidence>
<dbReference type="GO" id="GO:0016740">
    <property type="term" value="F:transferase activity"/>
    <property type="evidence" value="ECO:0007669"/>
    <property type="project" value="UniProtKB-KW"/>
</dbReference>
<dbReference type="OrthoDB" id="526037at2"/>
<evidence type="ECO:0000313" key="2">
    <source>
        <dbReference type="EMBL" id="ALJ05944.1"/>
    </source>
</evidence>
<dbReference type="Proteomes" id="UP000057981">
    <property type="component" value="Chromosome"/>
</dbReference>
<dbReference type="PANTHER" id="PTHR21064:SF5">
    <property type="entry name" value="SLR1880 PROTEIN"/>
    <property type="match status" value="1"/>
</dbReference>
<gene>
    <name evidence="2" type="ORF">APS56_12735</name>
</gene>
<evidence type="ECO:0000313" key="3">
    <source>
        <dbReference type="Proteomes" id="UP000057981"/>
    </source>
</evidence>
<dbReference type="Pfam" id="PF01636">
    <property type="entry name" value="APH"/>
    <property type="match status" value="1"/>
</dbReference>
<dbReference type="InterPro" id="IPR050249">
    <property type="entry name" value="Pseudomonas-type_ThrB"/>
</dbReference>
<proteinExistence type="predicted"/>
<dbReference type="KEGG" id="ahz:APS56_12735"/>
<protein>
    <submittedName>
        <fullName evidence="2">Phosphotransferase</fullName>
    </submittedName>
</protein>
<dbReference type="Gene3D" id="3.90.1200.10">
    <property type="match status" value="1"/>
</dbReference>
<dbReference type="RefSeq" id="WP_054728876.1">
    <property type="nucleotide sequence ID" value="NZ_CP012898.1"/>
</dbReference>
<dbReference type="STRING" id="1736674.APS56_12735"/>
<reference evidence="2 3" key="1">
    <citation type="submission" date="2015-10" db="EMBL/GenBank/DDBJ databases">
        <authorList>
            <person name="Gilbert D.G."/>
        </authorList>
    </citation>
    <scope>NUCLEOTIDE SEQUENCE [LARGE SCALE GENOMIC DNA]</scope>
    <source>
        <strain evidence="3">HZ-22</strain>
    </source>
</reference>
<dbReference type="PATRIC" id="fig|1736674.3.peg.2605"/>
<accession>A0A0P0DAM9</accession>
<dbReference type="InterPro" id="IPR011009">
    <property type="entry name" value="Kinase-like_dom_sf"/>
</dbReference>
<sequence length="360" mass="42076">MLEEKLKNIFEKFEHGSEFYAFKELASGHINDTYLILTKKKPYFVLQRINHGVFKDVPGLINNKVLISQHIKSKLKNQLKKDLDKHVLTFAKTKQDNAYFKDELGNYWNLMYFIDESLTFETVKDEEVAYEGGKLFGEFLNLTDDFDAKKLIEVIPNFHDMSFRYSQFQLALQSSSKERLLQAAECIDFVTELKEEMHILQNLKESGEIKLRVTHNDTKISNALFTKDNKGLCVIDTDTVMPGIVHYDFGDAIRTICNTAAEDEINLDLVEFNLVYYKAYTKGFLEKIKDSLTPLEIKYLPLGAKTMIFIMALRFLTDYLNNDIYYKIKYPEHNLNRAKNQFKLIHSFAKKYDEVYLVDC</sequence>
<keyword evidence="2" id="KW-0808">Transferase</keyword>
<organism evidence="2 3">
    <name type="scientific">Pseudalgibacter alginicilyticus</name>
    <dbReference type="NCBI Taxonomy" id="1736674"/>
    <lineage>
        <taxon>Bacteria</taxon>
        <taxon>Pseudomonadati</taxon>
        <taxon>Bacteroidota</taxon>
        <taxon>Flavobacteriia</taxon>
        <taxon>Flavobacteriales</taxon>
        <taxon>Flavobacteriaceae</taxon>
        <taxon>Pseudalgibacter</taxon>
    </lineage>
</organism>
<dbReference type="AlphaFoldDB" id="A0A0P0DAM9"/>
<dbReference type="PANTHER" id="PTHR21064">
    <property type="entry name" value="AMINOGLYCOSIDE PHOSPHOTRANSFERASE DOMAIN-CONTAINING PROTEIN-RELATED"/>
    <property type="match status" value="1"/>
</dbReference>
<name>A0A0P0DAM9_9FLAO</name>